<dbReference type="AlphaFoldDB" id="A0AAD2K635"/>
<protein>
    <submittedName>
        <fullName evidence="1">Uncharacterized protein</fullName>
    </submittedName>
</protein>
<proteinExistence type="predicted"/>
<gene>
    <name evidence="1" type="ORF">MYCIT1_LOCUS31333</name>
</gene>
<dbReference type="PANTHER" id="PTHR14614:SF130">
    <property type="entry name" value="PROTEIN-LYSINE N-METHYLTRANSFERASE EEF2KMT"/>
    <property type="match status" value="1"/>
</dbReference>
<name>A0AAD2K635_9AGAR</name>
<dbReference type="EMBL" id="CAVNYO010000440">
    <property type="protein sequence ID" value="CAK5280722.1"/>
    <property type="molecule type" value="Genomic_DNA"/>
</dbReference>
<organism evidence="1 2">
    <name type="scientific">Mycena citricolor</name>
    <dbReference type="NCBI Taxonomy" id="2018698"/>
    <lineage>
        <taxon>Eukaryota</taxon>
        <taxon>Fungi</taxon>
        <taxon>Dikarya</taxon>
        <taxon>Basidiomycota</taxon>
        <taxon>Agaricomycotina</taxon>
        <taxon>Agaricomycetes</taxon>
        <taxon>Agaricomycetidae</taxon>
        <taxon>Agaricales</taxon>
        <taxon>Marasmiineae</taxon>
        <taxon>Mycenaceae</taxon>
        <taxon>Mycena</taxon>
    </lineage>
</organism>
<dbReference type="GO" id="GO:0008757">
    <property type="term" value="F:S-adenosylmethionine-dependent methyltransferase activity"/>
    <property type="evidence" value="ECO:0007669"/>
    <property type="project" value="UniProtKB-ARBA"/>
</dbReference>
<dbReference type="SUPFAM" id="SSF53335">
    <property type="entry name" value="S-adenosyl-L-methionine-dependent methyltransferases"/>
    <property type="match status" value="1"/>
</dbReference>
<dbReference type="InterPro" id="IPR029063">
    <property type="entry name" value="SAM-dependent_MTases_sf"/>
</dbReference>
<sequence length="343" mass="38103">MRLGSKAIHPDLFQLFRGYSSLRSPTQLAFPSHLGTAAIHEFLLSLLTSEHLQTYPPSLQYQKTFWKWVIPLLERKLASEDDDEGLDLEIDSRIYSHYLGLLNASDLVSGPPAESYITYIWQPPGDEDSYETTTLRESRTLIESGTTGLRTWLASFVLAQYLVAHPAIVCGKRVLELGAGIGFLGSVVGSIQILEDAPNSIWLSDVNESVLVRCQANVQLECNRSASHPSIQCRFLDWSVALDPAEIDTVRSMLVNEVDADIILGADIVFDPTLIPALVAILRLALSTGRPKTALIALTVRNPDTMDLFVQSVGDNGLKWKGSRWTTLCQCWWTAREAMQIMV</sequence>
<evidence type="ECO:0000313" key="2">
    <source>
        <dbReference type="Proteomes" id="UP001295794"/>
    </source>
</evidence>
<reference evidence="1" key="1">
    <citation type="submission" date="2023-11" db="EMBL/GenBank/DDBJ databases">
        <authorList>
            <person name="De Vega J J."/>
            <person name="De Vega J J."/>
        </authorList>
    </citation>
    <scope>NUCLEOTIDE SEQUENCE</scope>
</reference>
<dbReference type="PANTHER" id="PTHR14614">
    <property type="entry name" value="HEPATOCELLULAR CARCINOMA-ASSOCIATED ANTIGEN"/>
    <property type="match status" value="1"/>
</dbReference>
<dbReference type="Gene3D" id="3.40.50.150">
    <property type="entry name" value="Vaccinia Virus protein VP39"/>
    <property type="match status" value="1"/>
</dbReference>
<evidence type="ECO:0000313" key="1">
    <source>
        <dbReference type="EMBL" id="CAK5280722.1"/>
    </source>
</evidence>
<comment type="caution">
    <text evidence="1">The sequence shown here is derived from an EMBL/GenBank/DDBJ whole genome shotgun (WGS) entry which is preliminary data.</text>
</comment>
<accession>A0AAD2K635</accession>
<dbReference type="Proteomes" id="UP001295794">
    <property type="component" value="Unassembled WGS sequence"/>
</dbReference>
<dbReference type="InterPro" id="IPR019410">
    <property type="entry name" value="Methyltransf_16"/>
</dbReference>
<dbReference type="Pfam" id="PF10294">
    <property type="entry name" value="Methyltransf_16"/>
    <property type="match status" value="1"/>
</dbReference>
<keyword evidence="2" id="KW-1185">Reference proteome</keyword>